<keyword evidence="1" id="KW-0472">Membrane</keyword>
<comment type="caution">
    <text evidence="2">The sequence shown here is derived from an EMBL/GenBank/DDBJ whole genome shotgun (WGS) entry which is preliminary data.</text>
</comment>
<name>A0A7Y6RAJ5_9GAMM</name>
<proteinExistence type="predicted"/>
<evidence type="ECO:0000313" key="3">
    <source>
        <dbReference type="Proteomes" id="UP000589984"/>
    </source>
</evidence>
<reference evidence="2 3" key="1">
    <citation type="submission" date="2020-06" db="EMBL/GenBank/DDBJ databases">
        <title>Halomonas sp. QX-1 draft genome sequence.</title>
        <authorList>
            <person name="Qiu X."/>
        </authorList>
    </citation>
    <scope>NUCLEOTIDE SEQUENCE [LARGE SCALE GENOMIC DNA]</scope>
    <source>
        <strain evidence="2 3">QX-1</strain>
    </source>
</reference>
<organism evidence="2 3">
    <name type="scientific">Vreelandella maris</name>
    <dbReference type="NCBI Taxonomy" id="2729617"/>
    <lineage>
        <taxon>Bacteria</taxon>
        <taxon>Pseudomonadati</taxon>
        <taxon>Pseudomonadota</taxon>
        <taxon>Gammaproteobacteria</taxon>
        <taxon>Oceanospirillales</taxon>
        <taxon>Halomonadaceae</taxon>
        <taxon>Vreelandella</taxon>
    </lineage>
</organism>
<keyword evidence="3" id="KW-1185">Reference proteome</keyword>
<feature type="transmembrane region" description="Helical" evidence="1">
    <location>
        <begin position="254"/>
        <end position="276"/>
    </location>
</feature>
<evidence type="ECO:0000256" key="1">
    <source>
        <dbReference type="SAM" id="Phobius"/>
    </source>
</evidence>
<dbReference type="RefSeq" id="WP_176302560.1">
    <property type="nucleotide sequence ID" value="NZ_JABWCV010000004.1"/>
</dbReference>
<evidence type="ECO:0000313" key="2">
    <source>
        <dbReference type="EMBL" id="NVF13445.1"/>
    </source>
</evidence>
<dbReference type="Proteomes" id="UP000589984">
    <property type="component" value="Unassembled WGS sequence"/>
</dbReference>
<dbReference type="AlphaFoldDB" id="A0A7Y6RAJ5"/>
<keyword evidence="1" id="KW-1133">Transmembrane helix</keyword>
<protein>
    <submittedName>
        <fullName evidence="2">Uncharacterized protein</fullName>
    </submittedName>
</protein>
<gene>
    <name evidence="2" type="ORF">HUO07_04565</name>
</gene>
<sequence length="419" mass="46367">MTHLQCLLDMSGQVWQTHTDTLLAPEQFDALPGPTVVITDYQAAPFGVEALPAHHQNLAPLLEKRLRDAGDIDSLARVIIHTRERQRDLAQVCYTAVPVAVAMRYRRWAKQQSDHVLLFPLLEALLTLAQRQGLESGLLAFVHDDSVDVLMLQDGQAMQASRQRLYMRGADDYIRIAAYITSLLDRYADAGRQRGCLLVERRTDESQPLIDALTVRGIPVTEPVLPATQLFEGLRLKRADIDGISRLHYLFQQALPWVAVGMVALCLSSAFGALYWRHEAGALEAELYQAQTQSVGSTITEMGSALRSADELVLSQRERADFVRLAERVRQTPDPASLIRHLREAVPASIELVEAGIVSDDTGVLIIVAGRSASVAAPFAAEEQFVMALKRLGYEVVRREITSGLGNSLFRLALTWSAP</sequence>
<accession>A0A7Y6RAJ5</accession>
<keyword evidence="1" id="KW-0812">Transmembrane</keyword>
<dbReference type="EMBL" id="JABWCV010000004">
    <property type="protein sequence ID" value="NVF13445.1"/>
    <property type="molecule type" value="Genomic_DNA"/>
</dbReference>